<organism evidence="6 7">
    <name type="scientific">Haloplanus ruber</name>
    <dbReference type="NCBI Taxonomy" id="869892"/>
    <lineage>
        <taxon>Archaea</taxon>
        <taxon>Methanobacteriati</taxon>
        <taxon>Methanobacteriota</taxon>
        <taxon>Stenosarchaea group</taxon>
        <taxon>Halobacteria</taxon>
        <taxon>Halobacteriales</taxon>
        <taxon>Haloferacaceae</taxon>
        <taxon>Haloplanus</taxon>
    </lineage>
</organism>
<reference evidence="6 7" key="1">
    <citation type="journal article" date="2019" name="Int. J. Syst. Evol. Microbiol.">
        <title>The Global Catalogue of Microorganisms (GCM) 10K type strain sequencing project: providing services to taxonomists for standard genome sequencing and annotation.</title>
        <authorList>
            <consortium name="The Broad Institute Genomics Platform"/>
            <consortium name="The Broad Institute Genome Sequencing Center for Infectious Disease"/>
            <person name="Wu L."/>
            <person name="Ma J."/>
        </authorList>
    </citation>
    <scope>NUCLEOTIDE SEQUENCE [LARGE SCALE GENOMIC DNA]</scope>
    <source>
        <strain evidence="6 7">CGMCC 1.10594</strain>
    </source>
</reference>
<dbReference type="InterPro" id="IPR005471">
    <property type="entry name" value="Tscrpt_reg_IclR_N"/>
</dbReference>
<evidence type="ECO:0000256" key="2">
    <source>
        <dbReference type="ARBA" id="ARBA00023125"/>
    </source>
</evidence>
<dbReference type="AlphaFoldDB" id="A0ABD6CUH8"/>
<dbReference type="Pfam" id="PF01614">
    <property type="entry name" value="IclR_C"/>
    <property type="match status" value="1"/>
</dbReference>
<dbReference type="GO" id="GO:0006355">
    <property type="term" value="P:regulation of DNA-templated transcription"/>
    <property type="evidence" value="ECO:0007669"/>
    <property type="project" value="UniProtKB-ARBA"/>
</dbReference>
<dbReference type="GO" id="GO:0003677">
    <property type="term" value="F:DNA binding"/>
    <property type="evidence" value="ECO:0007669"/>
    <property type="project" value="UniProtKB-KW"/>
</dbReference>
<dbReference type="PROSITE" id="PS51077">
    <property type="entry name" value="HTH_ICLR"/>
    <property type="match status" value="1"/>
</dbReference>
<dbReference type="PROSITE" id="PS51078">
    <property type="entry name" value="ICLR_ED"/>
    <property type="match status" value="1"/>
</dbReference>
<dbReference type="InterPro" id="IPR036390">
    <property type="entry name" value="WH_DNA-bd_sf"/>
</dbReference>
<feature type="domain" description="IclR-ED" evidence="5">
    <location>
        <begin position="69"/>
        <end position="260"/>
    </location>
</feature>
<protein>
    <submittedName>
        <fullName evidence="6">IclR family transcriptional regulator</fullName>
    </submittedName>
</protein>
<dbReference type="RefSeq" id="WP_256406656.1">
    <property type="nucleotide sequence ID" value="NZ_CP187152.1"/>
</dbReference>
<dbReference type="InterPro" id="IPR014757">
    <property type="entry name" value="Tscrpt_reg_IclR_C"/>
</dbReference>
<keyword evidence="2" id="KW-0238">DNA-binding</keyword>
<keyword evidence="7" id="KW-1185">Reference proteome</keyword>
<evidence type="ECO:0000256" key="1">
    <source>
        <dbReference type="ARBA" id="ARBA00023015"/>
    </source>
</evidence>
<evidence type="ECO:0000313" key="7">
    <source>
        <dbReference type="Proteomes" id="UP001597075"/>
    </source>
</evidence>
<dbReference type="EMBL" id="JBHUDL010000005">
    <property type="protein sequence ID" value="MFD1632857.1"/>
    <property type="molecule type" value="Genomic_DNA"/>
</dbReference>
<evidence type="ECO:0000256" key="3">
    <source>
        <dbReference type="ARBA" id="ARBA00023163"/>
    </source>
</evidence>
<dbReference type="Proteomes" id="UP001597075">
    <property type="component" value="Unassembled WGS sequence"/>
</dbReference>
<dbReference type="InterPro" id="IPR011991">
    <property type="entry name" value="ArsR-like_HTH"/>
</dbReference>
<evidence type="ECO:0000313" key="6">
    <source>
        <dbReference type="EMBL" id="MFD1632857.1"/>
    </source>
</evidence>
<dbReference type="Gene3D" id="1.10.10.10">
    <property type="entry name" value="Winged helix-like DNA-binding domain superfamily/Winged helix DNA-binding domain"/>
    <property type="match status" value="1"/>
</dbReference>
<keyword evidence="3" id="KW-0804">Transcription</keyword>
<dbReference type="PANTHER" id="PTHR30136:SF35">
    <property type="entry name" value="HTH-TYPE TRANSCRIPTIONAL REGULATOR RV1719"/>
    <property type="match status" value="1"/>
</dbReference>
<feature type="domain" description="HTH iclR-type" evidence="4">
    <location>
        <begin position="9"/>
        <end position="68"/>
    </location>
</feature>
<dbReference type="PANTHER" id="PTHR30136">
    <property type="entry name" value="HELIX-TURN-HELIX TRANSCRIPTIONAL REGULATOR, ICLR FAMILY"/>
    <property type="match status" value="1"/>
</dbReference>
<evidence type="ECO:0000259" key="4">
    <source>
        <dbReference type="PROSITE" id="PS51077"/>
    </source>
</evidence>
<name>A0ABD6CUH8_9EURY</name>
<dbReference type="SUPFAM" id="SSF55781">
    <property type="entry name" value="GAF domain-like"/>
    <property type="match status" value="1"/>
</dbReference>
<dbReference type="Gene3D" id="3.30.450.40">
    <property type="match status" value="1"/>
</dbReference>
<sequence length="270" mass="29647">MNDTQARPVKTTQTSIRIGRAIQRRDGATLTELSEALDLAKSTVHNHLATLVEEGLLVEEGGQYYIGLRFLEFGEHARNRREHYTPAKLQVYRLAESTNEEANFAVAENGYMYSLEYVMGDANPNNPAVGSTFLSVGSKFRMHNSAPGKAVLSALPTHRVESILDRRGLPATTENTITDRETLLEELETVREQGYATNDEELEVGFRSIAAPVTLDDGTVLGGLSIGGPAYRFELDDASGGRSVDTLRKAVADVEREIGRMANVDDDSKE</sequence>
<dbReference type="InterPro" id="IPR050707">
    <property type="entry name" value="HTH_MetabolicPath_Reg"/>
</dbReference>
<keyword evidence="1" id="KW-0805">Transcription regulation</keyword>
<proteinExistence type="predicted"/>
<dbReference type="CDD" id="cd00090">
    <property type="entry name" value="HTH_ARSR"/>
    <property type="match status" value="1"/>
</dbReference>
<dbReference type="SMART" id="SM00346">
    <property type="entry name" value="HTH_ICLR"/>
    <property type="match status" value="1"/>
</dbReference>
<evidence type="ECO:0000259" key="5">
    <source>
        <dbReference type="PROSITE" id="PS51078"/>
    </source>
</evidence>
<dbReference type="InterPro" id="IPR029016">
    <property type="entry name" value="GAF-like_dom_sf"/>
</dbReference>
<accession>A0ABD6CUH8</accession>
<gene>
    <name evidence="6" type="ORF">ACFSBJ_03775</name>
</gene>
<dbReference type="InterPro" id="IPR036388">
    <property type="entry name" value="WH-like_DNA-bd_sf"/>
</dbReference>
<dbReference type="SUPFAM" id="SSF46785">
    <property type="entry name" value="Winged helix' DNA-binding domain"/>
    <property type="match status" value="1"/>
</dbReference>
<dbReference type="Pfam" id="PF09339">
    <property type="entry name" value="HTH_IclR"/>
    <property type="match status" value="1"/>
</dbReference>
<comment type="caution">
    <text evidence="6">The sequence shown here is derived from an EMBL/GenBank/DDBJ whole genome shotgun (WGS) entry which is preliminary data.</text>
</comment>